<dbReference type="EMBL" id="SORX01000004">
    <property type="protein sequence ID" value="TFE01424.1"/>
    <property type="molecule type" value="Genomic_DNA"/>
</dbReference>
<accession>A0A4Y8LF28</accession>
<sequence>MKDKTEEKLIKGLQAFDRLEKSAPPRESFNLMINEIRQRQKRELIWFMVAALFIVSITVLILINEPILYAAGQLLFLMVAGIVVYVRKSRVKQHE</sequence>
<evidence type="ECO:0008006" key="4">
    <source>
        <dbReference type="Google" id="ProtNLM"/>
    </source>
</evidence>
<gene>
    <name evidence="2" type="ORF">E2626_07545</name>
</gene>
<protein>
    <recommendedName>
        <fullName evidence="4">YxlC family protein</fullName>
    </recommendedName>
</protein>
<dbReference type="RefSeq" id="WP_134381145.1">
    <property type="nucleotide sequence ID" value="NZ_SORX01000004.1"/>
</dbReference>
<dbReference type="OrthoDB" id="2453944at2"/>
<keyword evidence="1" id="KW-0472">Membrane</keyword>
<name>A0A4Y8LF28_9BACL</name>
<keyword evidence="1" id="KW-0812">Transmembrane</keyword>
<dbReference type="Pfam" id="PF17280">
    <property type="entry name" value="DUF5345"/>
    <property type="match status" value="1"/>
</dbReference>
<dbReference type="AlphaFoldDB" id="A0A4Y8LF28"/>
<organism evidence="2 3">
    <name type="scientific">Jeotgalibacillus salarius</name>
    <dbReference type="NCBI Taxonomy" id="546023"/>
    <lineage>
        <taxon>Bacteria</taxon>
        <taxon>Bacillati</taxon>
        <taxon>Bacillota</taxon>
        <taxon>Bacilli</taxon>
        <taxon>Bacillales</taxon>
        <taxon>Caryophanaceae</taxon>
        <taxon>Jeotgalibacillus</taxon>
    </lineage>
</organism>
<comment type="caution">
    <text evidence="2">The sequence shown here is derived from an EMBL/GenBank/DDBJ whole genome shotgun (WGS) entry which is preliminary data.</text>
</comment>
<feature type="transmembrane region" description="Helical" evidence="1">
    <location>
        <begin position="69"/>
        <end position="86"/>
    </location>
</feature>
<dbReference type="InterPro" id="IPR035238">
    <property type="entry name" value="DUF5345"/>
</dbReference>
<keyword evidence="1" id="KW-1133">Transmembrane helix</keyword>
<keyword evidence="3" id="KW-1185">Reference proteome</keyword>
<evidence type="ECO:0000313" key="3">
    <source>
        <dbReference type="Proteomes" id="UP000297776"/>
    </source>
</evidence>
<feature type="transmembrane region" description="Helical" evidence="1">
    <location>
        <begin position="44"/>
        <end position="63"/>
    </location>
</feature>
<evidence type="ECO:0000313" key="2">
    <source>
        <dbReference type="EMBL" id="TFE01424.1"/>
    </source>
</evidence>
<evidence type="ECO:0000256" key="1">
    <source>
        <dbReference type="SAM" id="Phobius"/>
    </source>
</evidence>
<reference evidence="2 3" key="1">
    <citation type="submission" date="2019-03" db="EMBL/GenBank/DDBJ databases">
        <authorList>
            <person name="Yang Y."/>
        </authorList>
    </citation>
    <scope>NUCLEOTIDE SEQUENCE [LARGE SCALE GENOMIC DNA]</scope>
    <source>
        <strain evidence="2 3">ASL-1</strain>
    </source>
</reference>
<dbReference type="Proteomes" id="UP000297776">
    <property type="component" value="Unassembled WGS sequence"/>
</dbReference>
<proteinExistence type="predicted"/>